<evidence type="ECO:0000313" key="9">
    <source>
        <dbReference type="EMBL" id="MCP1673786.1"/>
    </source>
</evidence>
<dbReference type="GO" id="GO:0003887">
    <property type="term" value="F:DNA-directed DNA polymerase activity"/>
    <property type="evidence" value="ECO:0007669"/>
    <property type="project" value="UniProtKB-EC"/>
</dbReference>
<keyword evidence="7" id="KW-0472">Membrane</keyword>
<keyword evidence="3" id="KW-0269">Exonuclease</keyword>
<evidence type="ECO:0000259" key="8">
    <source>
        <dbReference type="PROSITE" id="PS50112"/>
    </source>
</evidence>
<evidence type="ECO:0000256" key="5">
    <source>
        <dbReference type="ARBA" id="ARBA00026073"/>
    </source>
</evidence>
<dbReference type="PANTHER" id="PTHR30231:SF41">
    <property type="entry name" value="DNA POLYMERASE III SUBUNIT EPSILON"/>
    <property type="match status" value="1"/>
</dbReference>
<dbReference type="Gene3D" id="3.30.450.20">
    <property type="entry name" value="PAS domain"/>
    <property type="match status" value="1"/>
</dbReference>
<comment type="caution">
    <text evidence="9">The sequence shown here is derived from an EMBL/GenBank/DDBJ whole genome shotgun (WGS) entry which is preliminary data.</text>
</comment>
<dbReference type="SMART" id="SM00479">
    <property type="entry name" value="EXOIII"/>
    <property type="match status" value="1"/>
</dbReference>
<dbReference type="EC" id="2.7.7.7" evidence="1"/>
<evidence type="ECO:0000256" key="6">
    <source>
        <dbReference type="ARBA" id="ARBA00049244"/>
    </source>
</evidence>
<dbReference type="NCBIfam" id="TIGR00573">
    <property type="entry name" value="dnaq"/>
    <property type="match status" value="1"/>
</dbReference>
<evidence type="ECO:0000256" key="1">
    <source>
        <dbReference type="ARBA" id="ARBA00012417"/>
    </source>
</evidence>
<dbReference type="InterPro" id="IPR013520">
    <property type="entry name" value="Ribonucl_H"/>
</dbReference>
<dbReference type="GO" id="GO:0045004">
    <property type="term" value="P:DNA replication proofreading"/>
    <property type="evidence" value="ECO:0007669"/>
    <property type="project" value="TreeGrafter"/>
</dbReference>
<dbReference type="GO" id="GO:0006355">
    <property type="term" value="P:regulation of DNA-templated transcription"/>
    <property type="evidence" value="ECO:0007669"/>
    <property type="project" value="InterPro"/>
</dbReference>
<keyword evidence="9" id="KW-0808">Transferase</keyword>
<proteinExistence type="predicted"/>
<dbReference type="PANTHER" id="PTHR30231">
    <property type="entry name" value="DNA POLYMERASE III SUBUNIT EPSILON"/>
    <property type="match status" value="1"/>
</dbReference>
<accession>A0AAE3G193</accession>
<dbReference type="Pfam" id="PF00929">
    <property type="entry name" value="RNase_T"/>
    <property type="match status" value="1"/>
</dbReference>
<evidence type="ECO:0000313" key="10">
    <source>
        <dbReference type="Proteomes" id="UP001205843"/>
    </source>
</evidence>
<evidence type="ECO:0000256" key="7">
    <source>
        <dbReference type="SAM" id="Phobius"/>
    </source>
</evidence>
<dbReference type="SMART" id="SM00091">
    <property type="entry name" value="PAS"/>
    <property type="match status" value="1"/>
</dbReference>
<dbReference type="Gene3D" id="3.30.420.10">
    <property type="entry name" value="Ribonuclease H-like superfamily/Ribonuclease H"/>
    <property type="match status" value="1"/>
</dbReference>
<dbReference type="FunFam" id="3.30.420.10:FF:000045">
    <property type="entry name" value="3'-5' exonuclease DinG"/>
    <property type="match status" value="1"/>
</dbReference>
<dbReference type="InterPro" id="IPR006054">
    <property type="entry name" value="DnaQ"/>
</dbReference>
<name>A0AAE3G193_9GAMM</name>
<dbReference type="Pfam" id="PF00989">
    <property type="entry name" value="PAS"/>
    <property type="match status" value="1"/>
</dbReference>
<evidence type="ECO:0000256" key="3">
    <source>
        <dbReference type="ARBA" id="ARBA00022839"/>
    </source>
</evidence>
<comment type="catalytic activity">
    <reaction evidence="6">
        <text>DNA(n) + a 2'-deoxyribonucleoside 5'-triphosphate = DNA(n+1) + diphosphate</text>
        <dbReference type="Rhea" id="RHEA:22508"/>
        <dbReference type="Rhea" id="RHEA-COMP:17339"/>
        <dbReference type="Rhea" id="RHEA-COMP:17340"/>
        <dbReference type="ChEBI" id="CHEBI:33019"/>
        <dbReference type="ChEBI" id="CHEBI:61560"/>
        <dbReference type="ChEBI" id="CHEBI:173112"/>
        <dbReference type="EC" id="2.7.7.7"/>
    </reaction>
</comment>
<gene>
    <name evidence="9" type="ORF">J2T57_000885</name>
</gene>
<dbReference type="InterPro" id="IPR035965">
    <property type="entry name" value="PAS-like_dom_sf"/>
</dbReference>
<feature type="transmembrane region" description="Helical" evidence="7">
    <location>
        <begin position="41"/>
        <end position="62"/>
    </location>
</feature>
<keyword evidence="10" id="KW-1185">Reference proteome</keyword>
<comment type="subunit">
    <text evidence="5">DNA polymerase III contains a core (composed of alpha, epsilon and theta chains) that associates with a tau subunit. This core dimerizes to form the POLIII' complex. PolIII' associates with the gamma complex (composed of gamma, delta, delta', psi and chi chains) and with the beta chain to form the complete DNA polymerase III complex.</text>
</comment>
<sequence length="708" mass="77869">MPQSRTLLNVILGGLITLALVLLIGVTYAASRAGEAGNDPLVLAMLGGGGLLGLVAIGWFCLDRLLLRPSRKLNRSIRALLESRGSDQELILPRRHALGSLPETIRALADALRGSRREIRKAMETAAARMDEQKTWLEVILQGLSEGVLVSNRQHRIMLYNQAAVSIVGLPDELGLGRPLFNVLSRPPVQHTLDRLERRHRDENDKRSALSAPFVCTSADARVMLHGRMALILDSQGEITGYLVTLVDISEDVALLAAGDAVRHALTRDLRSIAANLRAAAETMARFPDMAADERREFDRVLLSESEALSERLDDLAGRIRGHLLGRWPMADVLVTDLVSCLEQRLQDLPRVHVTATGMPLWLNGDSLSLLQGLDCLVRHLHAHSGEEAFDVESMLGDRNVYLDIIWNGSPVPDGLLDEWLETRCSEDSGEQRLRDILERHGCEMWSQQGRRKGQALLRLPLPAPARPQFLSEPEKLPPRPEFYDFGLMREHEGSDEIASRRLADLSFVVFDCEMTGLNPLGGDEIISIAGVRVVKGRILTGETFERLVNPGRRIPEDSIRFHGITDADVADKPNIQVVLPQFHAFAGDAILVAHNAAFDMKFISVKESECGVTFPNPLLDTLLLSSMLDGDEEDHSLDGVCERYGVSISGRHTAMGDTMATAEVLVRIIDRLEAQGITTFGEAMKASSMAAQLRHRSALLEGGQAGT</sequence>
<dbReference type="GO" id="GO:0005829">
    <property type="term" value="C:cytosol"/>
    <property type="evidence" value="ECO:0007669"/>
    <property type="project" value="TreeGrafter"/>
</dbReference>
<protein>
    <recommendedName>
        <fullName evidence="1">DNA-directed DNA polymerase</fullName>
        <ecNumber evidence="1">2.7.7.7</ecNumber>
    </recommendedName>
</protein>
<keyword evidence="9" id="KW-0548">Nucleotidyltransferase</keyword>
<dbReference type="InterPro" id="IPR012337">
    <property type="entry name" value="RNaseH-like_sf"/>
</dbReference>
<keyword evidence="3" id="KW-0378">Hydrolase</keyword>
<dbReference type="EMBL" id="JALJXV010000002">
    <property type="protein sequence ID" value="MCP1673786.1"/>
    <property type="molecule type" value="Genomic_DNA"/>
</dbReference>
<dbReference type="InterPro" id="IPR036397">
    <property type="entry name" value="RNaseH_sf"/>
</dbReference>
<comment type="function">
    <text evidence="4">DNA polymerase III is a complex, multichain enzyme responsible for most of the replicative synthesis in bacteria. The epsilon subunit contain the editing function and is a proofreading 3'-5' exonuclease.</text>
</comment>
<feature type="transmembrane region" description="Helical" evidence="7">
    <location>
        <begin position="7"/>
        <end position="29"/>
    </location>
</feature>
<dbReference type="GO" id="GO:0003677">
    <property type="term" value="F:DNA binding"/>
    <property type="evidence" value="ECO:0007669"/>
    <property type="project" value="InterPro"/>
</dbReference>
<dbReference type="CDD" id="cd00130">
    <property type="entry name" value="PAS"/>
    <property type="match status" value="1"/>
</dbReference>
<evidence type="ECO:0000256" key="4">
    <source>
        <dbReference type="ARBA" id="ARBA00025483"/>
    </source>
</evidence>
<dbReference type="RefSeq" id="WP_253474808.1">
    <property type="nucleotide sequence ID" value="NZ_JALJXV010000002.1"/>
</dbReference>
<keyword evidence="7" id="KW-1133">Transmembrane helix</keyword>
<keyword evidence="7" id="KW-0812">Transmembrane</keyword>
<feature type="domain" description="PAS" evidence="8">
    <location>
        <begin position="133"/>
        <end position="187"/>
    </location>
</feature>
<keyword evidence="2" id="KW-0540">Nuclease</keyword>
<dbReference type="GO" id="GO:0008408">
    <property type="term" value="F:3'-5' exonuclease activity"/>
    <property type="evidence" value="ECO:0007669"/>
    <property type="project" value="TreeGrafter"/>
</dbReference>
<dbReference type="CDD" id="cd06127">
    <property type="entry name" value="DEDDh"/>
    <property type="match status" value="1"/>
</dbReference>
<dbReference type="InterPro" id="IPR000014">
    <property type="entry name" value="PAS"/>
</dbReference>
<dbReference type="InterPro" id="IPR013767">
    <property type="entry name" value="PAS_fold"/>
</dbReference>
<dbReference type="SUPFAM" id="SSF55785">
    <property type="entry name" value="PYP-like sensor domain (PAS domain)"/>
    <property type="match status" value="1"/>
</dbReference>
<dbReference type="AlphaFoldDB" id="A0AAE3G193"/>
<dbReference type="SUPFAM" id="SSF53098">
    <property type="entry name" value="Ribonuclease H-like"/>
    <property type="match status" value="1"/>
</dbReference>
<reference evidence="9" key="1">
    <citation type="submission" date="2022-03" db="EMBL/GenBank/DDBJ databases">
        <title>Genomic Encyclopedia of Type Strains, Phase III (KMG-III): the genomes of soil and plant-associated and newly described type strains.</title>
        <authorList>
            <person name="Whitman W."/>
        </authorList>
    </citation>
    <scope>NUCLEOTIDE SEQUENCE</scope>
    <source>
        <strain evidence="9">ANL 6-2</strain>
    </source>
</reference>
<dbReference type="Proteomes" id="UP001205843">
    <property type="component" value="Unassembled WGS sequence"/>
</dbReference>
<organism evidence="9 10">
    <name type="scientific">Natronocella acetinitrilica</name>
    <dbReference type="NCBI Taxonomy" id="414046"/>
    <lineage>
        <taxon>Bacteria</taxon>
        <taxon>Pseudomonadati</taxon>
        <taxon>Pseudomonadota</taxon>
        <taxon>Gammaproteobacteria</taxon>
        <taxon>Chromatiales</taxon>
        <taxon>Ectothiorhodospiraceae</taxon>
        <taxon>Natronocella</taxon>
    </lineage>
</organism>
<dbReference type="PROSITE" id="PS50112">
    <property type="entry name" value="PAS"/>
    <property type="match status" value="1"/>
</dbReference>
<evidence type="ECO:0000256" key="2">
    <source>
        <dbReference type="ARBA" id="ARBA00022722"/>
    </source>
</evidence>